<reference evidence="1 2" key="1">
    <citation type="journal article" date="2006" name="Science">
        <title>The genome of black cottonwood, Populus trichocarpa (Torr. &amp; Gray).</title>
        <authorList>
            <person name="Tuskan G.A."/>
            <person name="Difazio S."/>
            <person name="Jansson S."/>
            <person name="Bohlmann J."/>
            <person name="Grigoriev I."/>
            <person name="Hellsten U."/>
            <person name="Putnam N."/>
            <person name="Ralph S."/>
            <person name="Rombauts S."/>
            <person name="Salamov A."/>
            <person name="Schein J."/>
            <person name="Sterck L."/>
            <person name="Aerts A."/>
            <person name="Bhalerao R.R."/>
            <person name="Bhalerao R.P."/>
            <person name="Blaudez D."/>
            <person name="Boerjan W."/>
            <person name="Brun A."/>
            <person name="Brunner A."/>
            <person name="Busov V."/>
            <person name="Campbell M."/>
            <person name="Carlson J."/>
            <person name="Chalot M."/>
            <person name="Chapman J."/>
            <person name="Chen G.L."/>
            <person name="Cooper D."/>
            <person name="Coutinho P.M."/>
            <person name="Couturier J."/>
            <person name="Covert S."/>
            <person name="Cronk Q."/>
            <person name="Cunningham R."/>
            <person name="Davis J."/>
            <person name="Degroeve S."/>
            <person name="Dejardin A."/>
            <person name="Depamphilis C."/>
            <person name="Detter J."/>
            <person name="Dirks B."/>
            <person name="Dubchak I."/>
            <person name="Duplessis S."/>
            <person name="Ehlting J."/>
            <person name="Ellis B."/>
            <person name="Gendler K."/>
            <person name="Goodstein D."/>
            <person name="Gribskov M."/>
            <person name="Grimwood J."/>
            <person name="Groover A."/>
            <person name="Gunter L."/>
            <person name="Hamberger B."/>
            <person name="Heinze B."/>
            <person name="Helariutta Y."/>
            <person name="Henrissat B."/>
            <person name="Holligan D."/>
            <person name="Holt R."/>
            <person name="Huang W."/>
            <person name="Islam-Faridi N."/>
            <person name="Jones S."/>
            <person name="Jones-Rhoades M."/>
            <person name="Jorgensen R."/>
            <person name="Joshi C."/>
            <person name="Kangasjarvi J."/>
            <person name="Karlsson J."/>
            <person name="Kelleher C."/>
            <person name="Kirkpatrick R."/>
            <person name="Kirst M."/>
            <person name="Kohler A."/>
            <person name="Kalluri U."/>
            <person name="Larimer F."/>
            <person name="Leebens-Mack J."/>
            <person name="Leple J.C."/>
            <person name="Locascio P."/>
            <person name="Lou Y."/>
            <person name="Lucas S."/>
            <person name="Martin F."/>
            <person name="Montanini B."/>
            <person name="Napoli C."/>
            <person name="Nelson D.R."/>
            <person name="Nelson C."/>
            <person name="Nieminen K."/>
            <person name="Nilsson O."/>
            <person name="Pereda V."/>
            <person name="Peter G."/>
            <person name="Philippe R."/>
            <person name="Pilate G."/>
            <person name="Poliakov A."/>
            <person name="Razumovskaya J."/>
            <person name="Richardson P."/>
            <person name="Rinaldi C."/>
            <person name="Ritland K."/>
            <person name="Rouze P."/>
            <person name="Ryaboy D."/>
            <person name="Schmutz J."/>
            <person name="Schrader J."/>
            <person name="Segerman B."/>
            <person name="Shin H."/>
            <person name="Siddiqui A."/>
            <person name="Sterky F."/>
            <person name="Terry A."/>
            <person name="Tsai C.J."/>
            <person name="Uberbacher E."/>
            <person name="Unneberg P."/>
            <person name="Vahala J."/>
            <person name="Wall K."/>
            <person name="Wessler S."/>
            <person name="Yang G."/>
            <person name="Yin T."/>
            <person name="Douglas C."/>
            <person name="Marra M."/>
            <person name="Sandberg G."/>
            <person name="Van de Peer Y."/>
            <person name="Rokhsar D."/>
        </authorList>
    </citation>
    <scope>NUCLEOTIDE SEQUENCE [LARGE SCALE GENOMIC DNA]</scope>
    <source>
        <strain evidence="2">cv. Nisqually</strain>
    </source>
</reference>
<dbReference type="InParanoid" id="A0A2K1YHL1"/>
<accession>A0A2K1YHL1</accession>
<name>A0A2K1YHL1_POPTR</name>
<gene>
    <name evidence="1" type="ORF">POPTR_011G090300</name>
</gene>
<dbReference type="AlphaFoldDB" id="A0A2K1YHL1"/>
<proteinExistence type="predicted"/>
<protein>
    <submittedName>
        <fullName evidence="1">Uncharacterized protein</fullName>
    </submittedName>
</protein>
<dbReference type="Proteomes" id="UP000006729">
    <property type="component" value="Chromosome 11"/>
</dbReference>
<evidence type="ECO:0000313" key="1">
    <source>
        <dbReference type="EMBL" id="PNT12523.1"/>
    </source>
</evidence>
<dbReference type="EMBL" id="CM009300">
    <property type="protein sequence ID" value="PNT12523.1"/>
    <property type="molecule type" value="Genomic_DNA"/>
</dbReference>
<sequence>MPKSGGEIDDRQSKNLRDYTGLIIIREEHGHENPFIKLAVGLSLEQDKRIASQILSVYTSNSTHTTHFLINTLFKILKFTAICPQKNTQWPFPLGVL</sequence>
<keyword evidence="2" id="KW-1185">Reference proteome</keyword>
<organism evidence="1 2">
    <name type="scientific">Populus trichocarpa</name>
    <name type="common">Western balsam poplar</name>
    <name type="synonym">Populus balsamifera subsp. trichocarpa</name>
    <dbReference type="NCBI Taxonomy" id="3694"/>
    <lineage>
        <taxon>Eukaryota</taxon>
        <taxon>Viridiplantae</taxon>
        <taxon>Streptophyta</taxon>
        <taxon>Embryophyta</taxon>
        <taxon>Tracheophyta</taxon>
        <taxon>Spermatophyta</taxon>
        <taxon>Magnoliopsida</taxon>
        <taxon>eudicotyledons</taxon>
        <taxon>Gunneridae</taxon>
        <taxon>Pentapetalae</taxon>
        <taxon>rosids</taxon>
        <taxon>fabids</taxon>
        <taxon>Malpighiales</taxon>
        <taxon>Salicaceae</taxon>
        <taxon>Saliceae</taxon>
        <taxon>Populus</taxon>
    </lineage>
</organism>
<evidence type="ECO:0000313" key="2">
    <source>
        <dbReference type="Proteomes" id="UP000006729"/>
    </source>
</evidence>